<dbReference type="EMBL" id="PKFO01000003">
    <property type="protein sequence ID" value="PVH20310.1"/>
    <property type="molecule type" value="Genomic_DNA"/>
</dbReference>
<keyword evidence="3" id="KW-1185">Reference proteome</keyword>
<gene>
    <name evidence="2" type="ORF">CXQ85_002097</name>
</gene>
<comment type="caution">
    <text evidence="2">The sequence shown here is derived from an EMBL/GenBank/DDBJ whole genome shotgun (WGS) entry which is preliminary data.</text>
</comment>
<feature type="compositionally biased region" description="Polar residues" evidence="1">
    <location>
        <begin position="48"/>
        <end position="75"/>
    </location>
</feature>
<feature type="compositionally biased region" description="Polar residues" evidence="1">
    <location>
        <begin position="1"/>
        <end position="13"/>
    </location>
</feature>
<dbReference type="AlphaFoldDB" id="A0A2V1AQG0"/>
<sequence>MSMITVTSPSMFSKLNPLNALHRRSNNKEQEQPPKRQRAGSFMRIWRRSSSTSSVPQTKVVNRSQLTRHNITAAQALSAGPPSPRRRRSDGSTKSAVRSNDLLSSDFILPLEMKSSRRS</sequence>
<dbReference type="VEuPathDB" id="FungiDB:CXQ85_002097"/>
<dbReference type="OrthoDB" id="10410895at2759"/>
<proteinExistence type="predicted"/>
<evidence type="ECO:0000313" key="2">
    <source>
        <dbReference type="EMBL" id="PVH20310.1"/>
    </source>
</evidence>
<evidence type="ECO:0000256" key="1">
    <source>
        <dbReference type="SAM" id="MobiDB-lite"/>
    </source>
</evidence>
<dbReference type="GeneID" id="37007428"/>
<dbReference type="RefSeq" id="XP_025341250.1">
    <property type="nucleotide sequence ID" value="XM_025485785.1"/>
</dbReference>
<evidence type="ECO:0000313" key="3">
    <source>
        <dbReference type="Proteomes" id="UP000244309"/>
    </source>
</evidence>
<organism evidence="2 3">
    <name type="scientific">Candidozyma haemuli</name>
    <dbReference type="NCBI Taxonomy" id="45357"/>
    <lineage>
        <taxon>Eukaryota</taxon>
        <taxon>Fungi</taxon>
        <taxon>Dikarya</taxon>
        <taxon>Ascomycota</taxon>
        <taxon>Saccharomycotina</taxon>
        <taxon>Pichiomycetes</taxon>
        <taxon>Metschnikowiaceae</taxon>
        <taxon>Candidozyma</taxon>
    </lineage>
</organism>
<reference evidence="2 3" key="1">
    <citation type="submission" date="2017-12" db="EMBL/GenBank/DDBJ databases">
        <title>Genome Sequence of a Multidrug-Resistant Candida haemulonii Isolate from a Patient with Chronic Leg Ulcers in Israel.</title>
        <authorList>
            <person name="Chow N.A."/>
            <person name="Gade L."/>
            <person name="Batra D."/>
            <person name="Rowe L.A."/>
            <person name="Ben-Ami R."/>
            <person name="Loparev V.N."/>
            <person name="Litvintseva A.P."/>
        </authorList>
    </citation>
    <scope>NUCLEOTIDE SEQUENCE [LARGE SCALE GENOMIC DNA]</scope>
    <source>
        <strain evidence="2 3">B11899</strain>
    </source>
</reference>
<accession>A0A2V1AQG0</accession>
<dbReference type="Proteomes" id="UP000244309">
    <property type="component" value="Unassembled WGS sequence"/>
</dbReference>
<feature type="region of interest" description="Disordered" evidence="1">
    <location>
        <begin position="1"/>
        <end position="99"/>
    </location>
</feature>
<name>A0A2V1AQG0_9ASCO</name>
<protein>
    <submittedName>
        <fullName evidence="2">Uncharacterized protein</fullName>
    </submittedName>
</protein>